<evidence type="ECO:0000256" key="3">
    <source>
        <dbReference type="ARBA" id="ARBA00022475"/>
    </source>
</evidence>
<keyword evidence="9 12" id="KW-0472">Membrane</keyword>
<evidence type="ECO:0000313" key="16">
    <source>
        <dbReference type="Proteomes" id="UP000187203"/>
    </source>
</evidence>
<dbReference type="PANTHER" id="PTHR48063">
    <property type="entry name" value="LRR RECEPTOR-LIKE KINASE"/>
    <property type="match status" value="1"/>
</dbReference>
<feature type="chain" id="PRO_5012932694" description="Disease resistance R13L4/SHOC-2-like LRR domain-containing protein" evidence="13">
    <location>
        <begin position="16"/>
        <end position="887"/>
    </location>
</feature>
<keyword evidence="16" id="KW-1185">Reference proteome</keyword>
<dbReference type="Proteomes" id="UP000187203">
    <property type="component" value="Unassembled WGS sequence"/>
</dbReference>
<dbReference type="InterPro" id="IPR032675">
    <property type="entry name" value="LRR_dom_sf"/>
</dbReference>
<evidence type="ECO:0000256" key="11">
    <source>
        <dbReference type="ARBA" id="ARBA00023180"/>
    </source>
</evidence>
<feature type="domain" description="Disease resistance R13L4/SHOC-2-like LRR" evidence="14">
    <location>
        <begin position="200"/>
        <end position="409"/>
    </location>
</feature>
<comment type="subcellular location">
    <subcellularLocation>
        <location evidence="1">Cell membrane</location>
        <topology evidence="1">Single-pass type I membrane protein</topology>
    </subcellularLocation>
</comment>
<keyword evidence="5 12" id="KW-0812">Transmembrane</keyword>
<dbReference type="Pfam" id="PF23598">
    <property type="entry name" value="LRR_14"/>
    <property type="match status" value="1"/>
</dbReference>
<dbReference type="InterPro" id="IPR046956">
    <property type="entry name" value="RLP23-like"/>
</dbReference>
<dbReference type="PRINTS" id="PR00019">
    <property type="entry name" value="LEURICHRPT"/>
</dbReference>
<evidence type="ECO:0000256" key="5">
    <source>
        <dbReference type="ARBA" id="ARBA00022692"/>
    </source>
</evidence>
<evidence type="ECO:0000256" key="10">
    <source>
        <dbReference type="ARBA" id="ARBA00023170"/>
    </source>
</evidence>
<keyword evidence="6 13" id="KW-0732">Signal</keyword>
<dbReference type="EMBL" id="AWUE01017340">
    <property type="protein sequence ID" value="OMO87299.1"/>
    <property type="molecule type" value="Genomic_DNA"/>
</dbReference>
<evidence type="ECO:0000256" key="1">
    <source>
        <dbReference type="ARBA" id="ARBA00004251"/>
    </source>
</evidence>
<dbReference type="FunFam" id="3.80.10.10:FF:000095">
    <property type="entry name" value="LRR receptor-like serine/threonine-protein kinase GSO1"/>
    <property type="match status" value="1"/>
</dbReference>
<dbReference type="STRING" id="93759.A0A1R3IXI6"/>
<proteinExistence type="inferred from homology"/>
<dbReference type="OrthoDB" id="749832at2759"/>
<sequence>MILQLLNWQVWVVRSTLHCLLKYLSYLDLSLNHFNYTPIPKLIGSLTELTYLNLSSSYFVGLVPHQLGNLSNLQYLDLYSSTSEIWVSNLNWVARLSSLKYLNLGYANLSLASTSWLSVINMLPHLEELHLPGCELDQVPYSLPFVNFSSIQVLDIQENLFKYSSLPQWFFNISSSLVVLNLRHSGIGGYSLNDVDWGYFCHLQTLDLSYTEITGEFDKFVSSLSKCGSNVSLEVLHLWYNHLGGQIPESLGHLKNLKSLDLADNPITGSIPVSIGNLSCLKKLQIGSNKLGGTIPESLGQLKELIHLSLEGNWNGVISETHFLHLQNLKILGLFSWNKSLEFDIGQDWIPPFSLEVIDIRYCQIGPNFPQWLKTQTELQCLLVQEVAISDTMPDWFWERTPQLQFLVLYSNGLRGRLPESLEFAPSAFVDLSSNLFEGSLPLCSRVRVLLLRNNSFSGPIPKNIGVKMLLTLKYLDLSKNFLNGTIPSSMTKLKNLRGMSLSNNLFSGNIPMWKPLANLRILDFSKNNLSGGIPRSICSHPSLEILKLSGNNLSGTLSSLQNCKGRLTELGLADNLFHGGIPKWIGERLSNLSILSLGGNMFSGNIPENLCHLSNLHILELRHNNLSGQIPTCLGNLSRLSHMVPYSPTYLGHPNYWNEMEFIVKGEILEFTLTLGLVNIIDLSKNNLHGEIPKEVTNLSTLGTLNLSWNNLTGNIPEKIGNLRSLETLDLSGNHLSGTIPSSMSDITALSHLNLSYNNLSGPIPSTNQFQTFNDPSVYKGNPKLYGCPLPTNCSTFKSHQHESQGSEVKDEDVGDDKMLWFYFYLGMAPGFVVGFWIVCGSLIFNKSWRRTYFGFVDEMKNRICVTWAMTWAHLLKKLKATRMET</sequence>
<evidence type="ECO:0000259" key="14">
    <source>
        <dbReference type="Pfam" id="PF23598"/>
    </source>
</evidence>
<dbReference type="SMART" id="SM00369">
    <property type="entry name" value="LRR_TYP"/>
    <property type="match status" value="7"/>
</dbReference>
<dbReference type="SMART" id="SM00365">
    <property type="entry name" value="LRR_SD22"/>
    <property type="match status" value="6"/>
</dbReference>
<evidence type="ECO:0000256" key="9">
    <source>
        <dbReference type="ARBA" id="ARBA00023136"/>
    </source>
</evidence>
<keyword evidence="11" id="KW-0325">Glycoprotein</keyword>
<name>A0A1R3IXI6_9ROSI</name>
<dbReference type="InterPro" id="IPR001611">
    <property type="entry name" value="Leu-rich_rpt"/>
</dbReference>
<dbReference type="InterPro" id="IPR003591">
    <property type="entry name" value="Leu-rich_rpt_typical-subtyp"/>
</dbReference>
<evidence type="ECO:0000256" key="6">
    <source>
        <dbReference type="ARBA" id="ARBA00022729"/>
    </source>
</evidence>
<comment type="similarity">
    <text evidence="2">Belongs to the RLP family.</text>
</comment>
<dbReference type="SUPFAM" id="SSF52058">
    <property type="entry name" value="L domain-like"/>
    <property type="match status" value="3"/>
</dbReference>
<dbReference type="SUPFAM" id="SSF52047">
    <property type="entry name" value="RNI-like"/>
    <property type="match status" value="1"/>
</dbReference>
<gene>
    <name evidence="15" type="ORF">COLO4_20701</name>
</gene>
<keyword evidence="4" id="KW-0433">Leucine-rich repeat</keyword>
<reference evidence="16" key="1">
    <citation type="submission" date="2013-09" db="EMBL/GenBank/DDBJ databases">
        <title>Corchorus olitorius genome sequencing.</title>
        <authorList>
            <person name="Alam M."/>
            <person name="Haque M.S."/>
            <person name="Islam M.S."/>
            <person name="Emdad E.M."/>
            <person name="Islam M.M."/>
            <person name="Ahmed B."/>
            <person name="Halim A."/>
            <person name="Hossen Q.M.M."/>
            <person name="Hossain M.Z."/>
            <person name="Ahmed R."/>
            <person name="Khan M.M."/>
            <person name="Islam R."/>
            <person name="Rashid M.M."/>
            <person name="Khan S.A."/>
            <person name="Rahman M.S."/>
            <person name="Alam M."/>
            <person name="Yahiya A.S."/>
            <person name="Khan M.S."/>
            <person name="Azam M.S."/>
            <person name="Haque T."/>
            <person name="Lashkar M.Z.H."/>
            <person name="Akhand A.I."/>
            <person name="Morshed G."/>
            <person name="Roy S."/>
            <person name="Uddin K.S."/>
            <person name="Rabeya T."/>
            <person name="Hossain A.S."/>
            <person name="Chowdhury A."/>
            <person name="Snigdha A.R."/>
            <person name="Mortoza M.S."/>
            <person name="Matin S.A."/>
            <person name="Hoque S.M.E."/>
            <person name="Islam M.K."/>
            <person name="Roy D.K."/>
            <person name="Haider R."/>
            <person name="Moosa M.M."/>
            <person name="Elias S.M."/>
            <person name="Hasan A.M."/>
            <person name="Jahan S."/>
            <person name="Shafiuddin M."/>
            <person name="Mahmood N."/>
            <person name="Shommy N.S."/>
        </authorList>
    </citation>
    <scope>NUCLEOTIDE SEQUENCE [LARGE SCALE GENOMIC DNA]</scope>
    <source>
        <strain evidence="16">cv. O-4</strain>
    </source>
</reference>
<evidence type="ECO:0000256" key="2">
    <source>
        <dbReference type="ARBA" id="ARBA00009592"/>
    </source>
</evidence>
<keyword evidence="3" id="KW-1003">Cell membrane</keyword>
<dbReference type="Gene3D" id="3.80.10.10">
    <property type="entry name" value="Ribonuclease Inhibitor"/>
    <property type="match status" value="3"/>
</dbReference>
<keyword evidence="10" id="KW-0675">Receptor</keyword>
<accession>A0A1R3IXI6</accession>
<evidence type="ECO:0000256" key="4">
    <source>
        <dbReference type="ARBA" id="ARBA00022614"/>
    </source>
</evidence>
<keyword evidence="8 12" id="KW-1133">Transmembrane helix</keyword>
<dbReference type="PROSITE" id="PS51450">
    <property type="entry name" value="LRR"/>
    <property type="match status" value="1"/>
</dbReference>
<dbReference type="PANTHER" id="PTHR48063:SF29">
    <property type="entry name" value="LRR RECEPTOR-LIKE KINASE FAMILY PROTEIN"/>
    <property type="match status" value="1"/>
</dbReference>
<feature type="signal peptide" evidence="13">
    <location>
        <begin position="1"/>
        <end position="15"/>
    </location>
</feature>
<dbReference type="Pfam" id="PF00560">
    <property type="entry name" value="LRR_1"/>
    <property type="match status" value="7"/>
</dbReference>
<feature type="transmembrane region" description="Helical" evidence="12">
    <location>
        <begin position="821"/>
        <end position="846"/>
    </location>
</feature>
<evidence type="ECO:0000256" key="8">
    <source>
        <dbReference type="ARBA" id="ARBA00022989"/>
    </source>
</evidence>
<protein>
    <recommendedName>
        <fullName evidence="14">Disease resistance R13L4/SHOC-2-like LRR domain-containing protein</fullName>
    </recommendedName>
</protein>
<evidence type="ECO:0000256" key="13">
    <source>
        <dbReference type="SAM" id="SignalP"/>
    </source>
</evidence>
<dbReference type="FunFam" id="3.80.10.10:FF:000383">
    <property type="entry name" value="Leucine-rich repeat receptor protein kinase EMS1"/>
    <property type="match status" value="1"/>
</dbReference>
<dbReference type="FunFam" id="3.80.10.10:FF:000213">
    <property type="entry name" value="Tyrosine-sulfated glycopeptide receptor 1"/>
    <property type="match status" value="1"/>
</dbReference>
<evidence type="ECO:0000256" key="12">
    <source>
        <dbReference type="SAM" id="Phobius"/>
    </source>
</evidence>
<evidence type="ECO:0000256" key="7">
    <source>
        <dbReference type="ARBA" id="ARBA00022737"/>
    </source>
</evidence>
<dbReference type="AlphaFoldDB" id="A0A1R3IXI6"/>
<dbReference type="InterPro" id="IPR055414">
    <property type="entry name" value="LRR_R13L4/SHOC2-like"/>
</dbReference>
<organism evidence="15 16">
    <name type="scientific">Corchorus olitorius</name>
    <dbReference type="NCBI Taxonomy" id="93759"/>
    <lineage>
        <taxon>Eukaryota</taxon>
        <taxon>Viridiplantae</taxon>
        <taxon>Streptophyta</taxon>
        <taxon>Embryophyta</taxon>
        <taxon>Tracheophyta</taxon>
        <taxon>Spermatophyta</taxon>
        <taxon>Magnoliopsida</taxon>
        <taxon>eudicotyledons</taxon>
        <taxon>Gunneridae</taxon>
        <taxon>Pentapetalae</taxon>
        <taxon>rosids</taxon>
        <taxon>malvids</taxon>
        <taxon>Malvales</taxon>
        <taxon>Malvaceae</taxon>
        <taxon>Grewioideae</taxon>
        <taxon>Apeibeae</taxon>
        <taxon>Corchorus</taxon>
    </lineage>
</organism>
<dbReference type="GO" id="GO:0005886">
    <property type="term" value="C:plasma membrane"/>
    <property type="evidence" value="ECO:0007669"/>
    <property type="project" value="UniProtKB-SubCell"/>
</dbReference>
<evidence type="ECO:0000313" key="15">
    <source>
        <dbReference type="EMBL" id="OMO87299.1"/>
    </source>
</evidence>
<comment type="caution">
    <text evidence="15">The sequence shown here is derived from an EMBL/GenBank/DDBJ whole genome shotgun (WGS) entry which is preliminary data.</text>
</comment>
<keyword evidence="7" id="KW-0677">Repeat</keyword>